<dbReference type="Proteomes" id="UP000606974">
    <property type="component" value="Unassembled WGS sequence"/>
</dbReference>
<gene>
    <name evidence="1" type="ORF">GJ744_010148</name>
</gene>
<name>A0A8H7AGL0_9EURO</name>
<sequence>MQPTGLDTSTCIELTHESRRSRPGSWRVKLDAPDIILISAERPFKLAKTVISELKKT</sequence>
<keyword evidence="2" id="KW-1185">Reference proteome</keyword>
<dbReference type="AlphaFoldDB" id="A0A8H7AGL0"/>
<reference evidence="1" key="1">
    <citation type="submission" date="2020-02" db="EMBL/GenBank/DDBJ databases">
        <authorList>
            <person name="Palmer J.M."/>
        </authorList>
    </citation>
    <scope>NUCLEOTIDE SEQUENCE</scope>
    <source>
        <strain evidence="1">EPUS1.4</strain>
        <tissue evidence="1">Thallus</tissue>
    </source>
</reference>
<evidence type="ECO:0000313" key="2">
    <source>
        <dbReference type="Proteomes" id="UP000606974"/>
    </source>
</evidence>
<protein>
    <submittedName>
        <fullName evidence="1">Uncharacterized protein</fullName>
    </submittedName>
</protein>
<proteinExistence type="predicted"/>
<comment type="caution">
    <text evidence="1">The sequence shown here is derived from an EMBL/GenBank/DDBJ whole genome shotgun (WGS) entry which is preliminary data.</text>
</comment>
<evidence type="ECO:0000313" key="1">
    <source>
        <dbReference type="EMBL" id="KAF7507719.1"/>
    </source>
</evidence>
<accession>A0A8H7AGL0</accession>
<organism evidence="1 2">
    <name type="scientific">Endocarpon pusillum</name>
    <dbReference type="NCBI Taxonomy" id="364733"/>
    <lineage>
        <taxon>Eukaryota</taxon>
        <taxon>Fungi</taxon>
        <taxon>Dikarya</taxon>
        <taxon>Ascomycota</taxon>
        <taxon>Pezizomycotina</taxon>
        <taxon>Eurotiomycetes</taxon>
        <taxon>Chaetothyriomycetidae</taxon>
        <taxon>Verrucariales</taxon>
        <taxon>Verrucariaceae</taxon>
        <taxon>Endocarpon</taxon>
    </lineage>
</organism>
<dbReference type="EMBL" id="JAACFV010000064">
    <property type="protein sequence ID" value="KAF7507719.1"/>
    <property type="molecule type" value="Genomic_DNA"/>
</dbReference>